<dbReference type="PRINTS" id="PR01407">
    <property type="entry name" value="BUTYPHLNCDUF"/>
</dbReference>
<feature type="domain" description="B30.2/SPRY" evidence="1">
    <location>
        <begin position="1"/>
        <end position="173"/>
    </location>
</feature>
<dbReference type="Gene3D" id="2.60.120.920">
    <property type="match status" value="1"/>
</dbReference>
<accession>A0A7K4SSA2</accession>
<proteinExistence type="predicted"/>
<organism evidence="2 3">
    <name type="scientific">Burhinus bistriatus</name>
    <dbReference type="NCBI Taxonomy" id="240201"/>
    <lineage>
        <taxon>Eukaryota</taxon>
        <taxon>Metazoa</taxon>
        <taxon>Chordata</taxon>
        <taxon>Craniata</taxon>
        <taxon>Vertebrata</taxon>
        <taxon>Euteleostomi</taxon>
        <taxon>Archelosauria</taxon>
        <taxon>Archosauria</taxon>
        <taxon>Dinosauria</taxon>
        <taxon>Saurischia</taxon>
        <taxon>Theropoda</taxon>
        <taxon>Coelurosauria</taxon>
        <taxon>Aves</taxon>
        <taxon>Neognathae</taxon>
        <taxon>Neoaves</taxon>
        <taxon>Charadriiformes</taxon>
        <taxon>Burhinidae</taxon>
        <taxon>Burhinus</taxon>
    </lineage>
</organism>
<dbReference type="SUPFAM" id="SSF49899">
    <property type="entry name" value="Concanavalin A-like lectins/glucanases"/>
    <property type="match status" value="1"/>
</dbReference>
<dbReference type="InterPro" id="IPR006574">
    <property type="entry name" value="PRY"/>
</dbReference>
<name>A0A7K4SSA2_9CHAR</name>
<dbReference type="PROSITE" id="PS50188">
    <property type="entry name" value="B302_SPRY"/>
    <property type="match status" value="1"/>
</dbReference>
<dbReference type="GO" id="GO:0016874">
    <property type="term" value="F:ligase activity"/>
    <property type="evidence" value="ECO:0007669"/>
    <property type="project" value="UniProtKB-KW"/>
</dbReference>
<keyword evidence="3" id="KW-1185">Reference proteome</keyword>
<sequence>APAQITPDPKTANARLHLLEDCRGMWWGSCEQDLLSNLERFKVVPCVLGLRGFTLGWHCWEVEVYGEGMWAIGVAKESVPRESWLPLKPEAGVWALCHNRDGYKALTSPDVTPLTVHNVLQRIRICLDCQEGRVVFFDAVSKAQIFAFLQASFKGETVYPWFLVMGDAHLKLS</sequence>
<dbReference type="InterPro" id="IPR003879">
    <property type="entry name" value="Butyrophylin_SPRY"/>
</dbReference>
<gene>
    <name evidence="2" type="primary">Trim38</name>
    <name evidence="2" type="ORF">BURBIS_R14773</name>
</gene>
<dbReference type="PANTHER" id="PTHR24103">
    <property type="entry name" value="E3 UBIQUITIN-PROTEIN LIGASE TRIM"/>
    <property type="match status" value="1"/>
</dbReference>
<evidence type="ECO:0000313" key="2">
    <source>
        <dbReference type="EMBL" id="NWQ88694.1"/>
    </source>
</evidence>
<dbReference type="InterPro" id="IPR013320">
    <property type="entry name" value="ConA-like_dom_sf"/>
</dbReference>
<dbReference type="AlphaFoldDB" id="A0A7K4SSA2"/>
<protein>
    <submittedName>
        <fullName evidence="2">TRI38 ligase</fullName>
    </submittedName>
</protein>
<dbReference type="EMBL" id="VYXH01003538">
    <property type="protein sequence ID" value="NWQ88694.1"/>
    <property type="molecule type" value="Genomic_DNA"/>
</dbReference>
<dbReference type="Proteomes" id="UP000574691">
    <property type="component" value="Unassembled WGS sequence"/>
</dbReference>
<dbReference type="InterPro" id="IPR043136">
    <property type="entry name" value="B30.2/SPRY_sf"/>
</dbReference>
<dbReference type="InterPro" id="IPR050143">
    <property type="entry name" value="TRIM/RBCC"/>
</dbReference>
<feature type="non-terminal residue" evidence="2">
    <location>
        <position position="173"/>
    </location>
</feature>
<dbReference type="InterPro" id="IPR003877">
    <property type="entry name" value="SPRY_dom"/>
</dbReference>
<dbReference type="InterPro" id="IPR001870">
    <property type="entry name" value="B30.2/SPRY"/>
</dbReference>
<reference evidence="2 3" key="1">
    <citation type="submission" date="2019-09" db="EMBL/GenBank/DDBJ databases">
        <title>Bird 10,000 Genomes (B10K) Project - Family phase.</title>
        <authorList>
            <person name="Zhang G."/>
        </authorList>
    </citation>
    <scope>NUCLEOTIDE SEQUENCE [LARGE SCALE GENOMIC DNA]</scope>
    <source>
        <strain evidence="2">B10K-DU-001-64</strain>
        <tissue evidence="2">Muscle</tissue>
    </source>
</reference>
<evidence type="ECO:0000259" key="1">
    <source>
        <dbReference type="PROSITE" id="PS50188"/>
    </source>
</evidence>
<dbReference type="Pfam" id="PF13765">
    <property type="entry name" value="PRY"/>
    <property type="match status" value="1"/>
</dbReference>
<dbReference type="Pfam" id="PF00622">
    <property type="entry name" value="SPRY"/>
    <property type="match status" value="1"/>
</dbReference>
<keyword evidence="2" id="KW-0436">Ligase</keyword>
<dbReference type="SMART" id="SM00589">
    <property type="entry name" value="PRY"/>
    <property type="match status" value="1"/>
</dbReference>
<comment type="caution">
    <text evidence="2">The sequence shown here is derived from an EMBL/GenBank/DDBJ whole genome shotgun (WGS) entry which is preliminary data.</text>
</comment>
<dbReference type="SMART" id="SM00449">
    <property type="entry name" value="SPRY"/>
    <property type="match status" value="1"/>
</dbReference>
<feature type="non-terminal residue" evidence="2">
    <location>
        <position position="1"/>
    </location>
</feature>
<evidence type="ECO:0000313" key="3">
    <source>
        <dbReference type="Proteomes" id="UP000574691"/>
    </source>
</evidence>